<dbReference type="AlphaFoldDB" id="A0A0K9PH89"/>
<protein>
    <submittedName>
        <fullName evidence="2">Uncharacterized protein</fullName>
    </submittedName>
</protein>
<dbReference type="InterPro" id="IPR004158">
    <property type="entry name" value="DUF247_pln"/>
</dbReference>
<organism evidence="2 3">
    <name type="scientific">Zostera marina</name>
    <name type="common">Eelgrass</name>
    <dbReference type="NCBI Taxonomy" id="29655"/>
    <lineage>
        <taxon>Eukaryota</taxon>
        <taxon>Viridiplantae</taxon>
        <taxon>Streptophyta</taxon>
        <taxon>Embryophyta</taxon>
        <taxon>Tracheophyta</taxon>
        <taxon>Spermatophyta</taxon>
        <taxon>Magnoliopsida</taxon>
        <taxon>Liliopsida</taxon>
        <taxon>Zosteraceae</taxon>
        <taxon>Zostera</taxon>
    </lineage>
</organism>
<feature type="transmembrane region" description="Helical" evidence="1">
    <location>
        <begin position="453"/>
        <end position="474"/>
    </location>
</feature>
<proteinExistence type="predicted"/>
<dbReference type="EMBL" id="LFYR01000845">
    <property type="protein sequence ID" value="KMZ68316.1"/>
    <property type="molecule type" value="Genomic_DNA"/>
</dbReference>
<name>A0A0K9PH89_ZOSMR</name>
<evidence type="ECO:0000256" key="1">
    <source>
        <dbReference type="SAM" id="Phobius"/>
    </source>
</evidence>
<dbReference type="Pfam" id="PF03140">
    <property type="entry name" value="DUF247"/>
    <property type="match status" value="1"/>
</dbReference>
<evidence type="ECO:0000313" key="3">
    <source>
        <dbReference type="Proteomes" id="UP000036987"/>
    </source>
</evidence>
<accession>A0A0K9PH89</accession>
<keyword evidence="1" id="KW-0812">Transmembrane</keyword>
<dbReference type="PANTHER" id="PTHR31170">
    <property type="entry name" value="BNAC04G53230D PROTEIN"/>
    <property type="match status" value="1"/>
</dbReference>
<reference evidence="3" key="1">
    <citation type="journal article" date="2016" name="Nature">
        <title>The genome of the seagrass Zostera marina reveals angiosperm adaptation to the sea.</title>
        <authorList>
            <person name="Olsen J.L."/>
            <person name="Rouze P."/>
            <person name="Verhelst B."/>
            <person name="Lin Y.-C."/>
            <person name="Bayer T."/>
            <person name="Collen J."/>
            <person name="Dattolo E."/>
            <person name="De Paoli E."/>
            <person name="Dittami S."/>
            <person name="Maumus F."/>
            <person name="Michel G."/>
            <person name="Kersting A."/>
            <person name="Lauritano C."/>
            <person name="Lohaus R."/>
            <person name="Toepel M."/>
            <person name="Tonon T."/>
            <person name="Vanneste K."/>
            <person name="Amirebrahimi M."/>
            <person name="Brakel J."/>
            <person name="Bostroem C."/>
            <person name="Chovatia M."/>
            <person name="Grimwood J."/>
            <person name="Jenkins J.W."/>
            <person name="Jueterbock A."/>
            <person name="Mraz A."/>
            <person name="Stam W.T."/>
            <person name="Tice H."/>
            <person name="Bornberg-Bauer E."/>
            <person name="Green P.J."/>
            <person name="Pearson G.A."/>
            <person name="Procaccini G."/>
            <person name="Duarte C.M."/>
            <person name="Schmutz J."/>
            <person name="Reusch T.B.H."/>
            <person name="Van de Peer Y."/>
        </authorList>
    </citation>
    <scope>NUCLEOTIDE SEQUENCE [LARGE SCALE GENOMIC DNA]</scope>
    <source>
        <strain evidence="3">cv. Finnish</strain>
    </source>
</reference>
<keyword evidence="1" id="KW-1133">Transmembrane helix</keyword>
<gene>
    <name evidence="2" type="ORF">ZOSMA_241G00380</name>
</gene>
<comment type="caution">
    <text evidence="2">The sequence shown here is derived from an EMBL/GenBank/DDBJ whole genome shotgun (WGS) entry which is preliminary data.</text>
</comment>
<keyword evidence="1" id="KW-0472">Membrane</keyword>
<dbReference type="OMA" id="CEEDVAN"/>
<evidence type="ECO:0000313" key="2">
    <source>
        <dbReference type="EMBL" id="KMZ68316.1"/>
    </source>
</evidence>
<dbReference type="PANTHER" id="PTHR31170:SF25">
    <property type="entry name" value="BNAA09G04570D PROTEIN"/>
    <property type="match status" value="1"/>
</dbReference>
<sequence>MSEQIKRFQNRLVKQEQPIICRIPDEIRGKHGSAYEPKIIAIGPYHRNNGGQINPGLRPMEDLKLQYLIDLCKRSVNNDGRIEDALKAYTTAVQKQEVNVRRRYSESSFEMSSEDFVRMIVLDGCFIVEFLLKRGEGMVGTMPMAFELRTMPCLRRDLLLFENQIPFFILEEILSITNHITNYSILDLALHYLYKKRITKEMLPEKEATKIHHLLHLSHLCLVGQLNKPKVNRRTAGTLSGHLVNNFIKLMLKSKLCLLSIAGFLFNLLTIWQWSCWRRSKISPPIMEEKSRRRKVRTIPTATRMKEAGICFKKKETDRGFLDISFKDGVFPVMEIPSVNIQENTSSEYRNFLALEQTCKDYGNTFTSYVVLMDNLIDTVDDVALLKNNKIIESKLGCEEDVANFFNEIRAGLCFDFDQHYLGDTFELIDHCCNQTYKKWRAKLMHDYLKTPWTIISLMGAFVLLALTTVQTAYSIKSFQNGN</sequence>
<keyword evidence="3" id="KW-1185">Reference proteome</keyword>
<dbReference type="Proteomes" id="UP000036987">
    <property type="component" value="Unassembled WGS sequence"/>
</dbReference>
<dbReference type="OrthoDB" id="1589813at2759"/>